<feature type="domain" description="La-related protein 7 homolog xRRM" evidence="2">
    <location>
        <begin position="39"/>
        <end position="192"/>
    </location>
</feature>
<feature type="region of interest" description="Disordered" evidence="1">
    <location>
        <begin position="191"/>
        <end position="331"/>
    </location>
</feature>
<keyword evidence="4" id="KW-1185">Reference proteome</keyword>
<dbReference type="EMBL" id="JADGJQ010000047">
    <property type="protein sequence ID" value="KAJ3175873.1"/>
    <property type="molecule type" value="Genomic_DNA"/>
</dbReference>
<feature type="region of interest" description="Disordered" evidence="1">
    <location>
        <begin position="150"/>
        <end position="174"/>
    </location>
</feature>
<dbReference type="GO" id="GO:0070034">
    <property type="term" value="F:telomerase RNA binding"/>
    <property type="evidence" value="ECO:0007669"/>
    <property type="project" value="InterPro"/>
</dbReference>
<dbReference type="InterPro" id="IPR012677">
    <property type="entry name" value="Nucleotide-bd_a/b_plait_sf"/>
</dbReference>
<reference evidence="3" key="1">
    <citation type="submission" date="2020-05" db="EMBL/GenBank/DDBJ databases">
        <title>Phylogenomic resolution of chytrid fungi.</title>
        <authorList>
            <person name="Stajich J.E."/>
            <person name="Amses K."/>
            <person name="Simmons R."/>
            <person name="Seto K."/>
            <person name="Myers J."/>
            <person name="Bonds A."/>
            <person name="Quandt C.A."/>
            <person name="Barry K."/>
            <person name="Liu P."/>
            <person name="Grigoriev I."/>
            <person name="Longcore J.E."/>
            <person name="James T.Y."/>
        </authorList>
    </citation>
    <scope>NUCLEOTIDE SEQUENCE</scope>
    <source>
        <strain evidence="3">JEL0379</strain>
    </source>
</reference>
<evidence type="ECO:0000256" key="1">
    <source>
        <dbReference type="SAM" id="MobiDB-lite"/>
    </source>
</evidence>
<organism evidence="3 4">
    <name type="scientific">Geranomyces variabilis</name>
    <dbReference type="NCBI Taxonomy" id="109894"/>
    <lineage>
        <taxon>Eukaryota</taxon>
        <taxon>Fungi</taxon>
        <taxon>Fungi incertae sedis</taxon>
        <taxon>Chytridiomycota</taxon>
        <taxon>Chytridiomycota incertae sedis</taxon>
        <taxon>Chytridiomycetes</taxon>
        <taxon>Spizellomycetales</taxon>
        <taxon>Powellomycetaceae</taxon>
        <taxon>Geranomyces</taxon>
    </lineage>
</organism>
<dbReference type="Gene3D" id="3.30.70.330">
    <property type="match status" value="1"/>
</dbReference>
<dbReference type="SUPFAM" id="SSF54928">
    <property type="entry name" value="RNA-binding domain, RBD"/>
    <property type="match status" value="1"/>
</dbReference>
<evidence type="ECO:0000313" key="3">
    <source>
        <dbReference type="EMBL" id="KAJ3175873.1"/>
    </source>
</evidence>
<dbReference type="Proteomes" id="UP001212152">
    <property type="component" value="Unassembled WGS sequence"/>
</dbReference>
<gene>
    <name evidence="3" type="ORF">HDU87_005701</name>
</gene>
<dbReference type="GO" id="GO:1904868">
    <property type="term" value="P:telomerase catalytic core complex assembly"/>
    <property type="evidence" value="ECO:0007669"/>
    <property type="project" value="InterPro"/>
</dbReference>
<feature type="compositionally biased region" description="Basic and acidic residues" evidence="1">
    <location>
        <begin position="303"/>
        <end position="317"/>
    </location>
</feature>
<accession>A0AAD5XNW1</accession>
<protein>
    <recommendedName>
        <fullName evidence="2">La-related protein 7 homolog xRRM domain-containing protein</fullName>
    </recommendedName>
</protein>
<dbReference type="InterPro" id="IPR045537">
    <property type="entry name" value="Lar7_xRRM"/>
</dbReference>
<proteinExistence type="predicted"/>
<comment type="caution">
    <text evidence="3">The sequence shown here is derived from an EMBL/GenBank/DDBJ whole genome shotgun (WGS) entry which is preliminary data.</text>
</comment>
<sequence length="331" mass="36749">MLRRRWVELSDEYQAALAARHELLRRVTHQAVGTHAAEYQAKVVGRFWDVHHATNTKVLKRLFEMVAPVAFVEFRRNNGTGYVRFKTPHGAHHASTYFNTEYIVQQNANDCGTLLMQDPKSKRKAKQATANVTKTVDPGDEWAQLAAEEGLAEQSAPVADKAEPPPKYPNVKLKLLTGQDEATYWEMISNKRQEKTTHPSNKLPARPSADAPNPVHVKFEASDEDEDAKPDVKVGPSQTKVDSGRAKRSKNQEKDATSEKSKKKNGRKKRETEEAANTSSTSVPLAASESHHEGDTADVPAIKPEKKGKEKRGREEAGGEDGPTQSSKRAK</sequence>
<evidence type="ECO:0000259" key="2">
    <source>
        <dbReference type="Pfam" id="PF19977"/>
    </source>
</evidence>
<dbReference type="AlphaFoldDB" id="A0AAD5XNW1"/>
<name>A0AAD5XNW1_9FUNG</name>
<dbReference type="Pfam" id="PF19977">
    <property type="entry name" value="xRRM"/>
    <property type="match status" value="1"/>
</dbReference>
<evidence type="ECO:0000313" key="4">
    <source>
        <dbReference type="Proteomes" id="UP001212152"/>
    </source>
</evidence>
<feature type="compositionally biased region" description="Basic and acidic residues" evidence="1">
    <location>
        <begin position="242"/>
        <end position="260"/>
    </location>
</feature>
<dbReference type="InterPro" id="IPR035979">
    <property type="entry name" value="RBD_domain_sf"/>
</dbReference>